<evidence type="ECO:0000313" key="2">
    <source>
        <dbReference type="Proteomes" id="UP001054837"/>
    </source>
</evidence>
<dbReference type="EMBL" id="BPLQ01008057">
    <property type="protein sequence ID" value="GIY34378.1"/>
    <property type="molecule type" value="Genomic_DNA"/>
</dbReference>
<evidence type="ECO:0000313" key="1">
    <source>
        <dbReference type="EMBL" id="GIY34378.1"/>
    </source>
</evidence>
<keyword evidence="2" id="KW-1185">Reference proteome</keyword>
<gene>
    <name evidence="1" type="ORF">CDAR_35371</name>
</gene>
<name>A0AAV4SIY9_9ARAC</name>
<dbReference type="AlphaFoldDB" id="A0AAV4SIY9"/>
<comment type="caution">
    <text evidence="1">The sequence shown here is derived from an EMBL/GenBank/DDBJ whole genome shotgun (WGS) entry which is preliminary data.</text>
</comment>
<dbReference type="Proteomes" id="UP001054837">
    <property type="component" value="Unassembled WGS sequence"/>
</dbReference>
<protein>
    <submittedName>
        <fullName evidence="1">Uncharacterized protein</fullName>
    </submittedName>
</protein>
<organism evidence="1 2">
    <name type="scientific">Caerostris darwini</name>
    <dbReference type="NCBI Taxonomy" id="1538125"/>
    <lineage>
        <taxon>Eukaryota</taxon>
        <taxon>Metazoa</taxon>
        <taxon>Ecdysozoa</taxon>
        <taxon>Arthropoda</taxon>
        <taxon>Chelicerata</taxon>
        <taxon>Arachnida</taxon>
        <taxon>Araneae</taxon>
        <taxon>Araneomorphae</taxon>
        <taxon>Entelegynae</taxon>
        <taxon>Araneoidea</taxon>
        <taxon>Araneidae</taxon>
        <taxon>Caerostris</taxon>
    </lineage>
</organism>
<reference evidence="1 2" key="1">
    <citation type="submission" date="2021-06" db="EMBL/GenBank/DDBJ databases">
        <title>Caerostris darwini draft genome.</title>
        <authorList>
            <person name="Kono N."/>
            <person name="Arakawa K."/>
        </authorList>
    </citation>
    <scope>NUCLEOTIDE SEQUENCE [LARGE SCALE GENOMIC DNA]</scope>
</reference>
<proteinExistence type="predicted"/>
<accession>A0AAV4SIY9</accession>
<sequence length="134" mass="14774">MPSLPLASCTSPTTPPHSIRFVLPPCCTYHPPCPLPFSISSVRTHRPLFSTVSPNPLSIIRGGRMQEGSLNSCRFSLSQSHLLPRRHSVGVPFTTVPFVCTPVNSWMLASRGCSSVRRITNKTTKRNENGKNIF</sequence>